<keyword evidence="1" id="KW-0547">Nucleotide-binding</keyword>
<dbReference type="Gene3D" id="3.30.470.20">
    <property type="entry name" value="ATP-grasp fold, B domain"/>
    <property type="match status" value="1"/>
</dbReference>
<dbReference type="GO" id="GO:0018169">
    <property type="term" value="F:ribosomal S6-glutamic acid ligase activity"/>
    <property type="evidence" value="ECO:0007669"/>
    <property type="project" value="TreeGrafter"/>
</dbReference>
<accession>A0A7W9SH41</accession>
<dbReference type="GeneID" id="85014844"/>
<dbReference type="AlphaFoldDB" id="A0A7W9SH41"/>
<evidence type="ECO:0000313" key="3">
    <source>
        <dbReference type="EMBL" id="MBB6041325.1"/>
    </source>
</evidence>
<name>A0A7W9SH41_9FIRM</name>
<evidence type="ECO:0000313" key="4">
    <source>
        <dbReference type="Proteomes" id="UP000522163"/>
    </source>
</evidence>
<evidence type="ECO:0000256" key="1">
    <source>
        <dbReference type="PROSITE-ProRule" id="PRU00409"/>
    </source>
</evidence>
<dbReference type="PANTHER" id="PTHR21621">
    <property type="entry name" value="RIBOSOMAL PROTEIN S6 MODIFICATION PROTEIN"/>
    <property type="match status" value="1"/>
</dbReference>
<dbReference type="Pfam" id="PF08443">
    <property type="entry name" value="RimK"/>
    <property type="match status" value="1"/>
</dbReference>
<dbReference type="GO" id="GO:0005737">
    <property type="term" value="C:cytoplasm"/>
    <property type="evidence" value="ECO:0007669"/>
    <property type="project" value="TreeGrafter"/>
</dbReference>
<dbReference type="GO" id="GO:0005524">
    <property type="term" value="F:ATP binding"/>
    <property type="evidence" value="ECO:0007669"/>
    <property type="project" value="UniProtKB-UniRule"/>
</dbReference>
<dbReference type="PANTHER" id="PTHR21621:SF0">
    <property type="entry name" value="BETA-CITRYLGLUTAMATE SYNTHASE B-RELATED"/>
    <property type="match status" value="1"/>
</dbReference>
<protein>
    <submittedName>
        <fullName evidence="3">Glutathione synthase/RimK-type ligase-like ATP-grasp enzyme</fullName>
    </submittedName>
</protein>
<evidence type="ECO:0000259" key="2">
    <source>
        <dbReference type="PROSITE" id="PS50975"/>
    </source>
</evidence>
<dbReference type="GO" id="GO:0009432">
    <property type="term" value="P:SOS response"/>
    <property type="evidence" value="ECO:0007669"/>
    <property type="project" value="TreeGrafter"/>
</dbReference>
<dbReference type="RefSeq" id="WP_183683933.1">
    <property type="nucleotide sequence ID" value="NZ_JACHHH010000005.1"/>
</dbReference>
<sequence length="310" mass="35376">MAEKKVYVIHENLEWTQHLVKWLEEKKIPYELWDLSKGILNLQETPPEGVFYNRMSASSHTRGHRYAPEYTEQVLSWLTRHGRKVVNGLGAINLEISKVKQYLALEENGIPHPKTVAVLGQDQILEGARQLNIYPLITKHNRAGKGLGVQLFQNEGELEAYVNSPAFEPSVDGITLLQEYIKPADGRIRRSEFIGQKFLYTVSIDSSDGFQLCPADGCQIGKKKEELESSEKFQITEPLEKEREQAYTKFLQHSGIDVAAIEWVQSERGEIYVYDVNTNTNYNPTAEKNANIYAHEHLAEYLGKLLKEQG</sequence>
<dbReference type="InterPro" id="IPR013651">
    <property type="entry name" value="ATP-grasp_RimK-type"/>
</dbReference>
<dbReference type="GO" id="GO:0046872">
    <property type="term" value="F:metal ion binding"/>
    <property type="evidence" value="ECO:0007669"/>
    <property type="project" value="InterPro"/>
</dbReference>
<dbReference type="PROSITE" id="PS50975">
    <property type="entry name" value="ATP_GRASP"/>
    <property type="match status" value="1"/>
</dbReference>
<organism evidence="3 4">
    <name type="scientific">Oribacterium sinus</name>
    <dbReference type="NCBI Taxonomy" id="237576"/>
    <lineage>
        <taxon>Bacteria</taxon>
        <taxon>Bacillati</taxon>
        <taxon>Bacillota</taxon>
        <taxon>Clostridia</taxon>
        <taxon>Lachnospirales</taxon>
        <taxon>Lachnospiraceae</taxon>
        <taxon>Oribacterium</taxon>
    </lineage>
</organism>
<keyword evidence="1" id="KW-0067">ATP-binding</keyword>
<comment type="caution">
    <text evidence="3">The sequence shown here is derived from an EMBL/GenBank/DDBJ whole genome shotgun (WGS) entry which is preliminary data.</text>
</comment>
<proteinExistence type="predicted"/>
<dbReference type="SUPFAM" id="SSF56059">
    <property type="entry name" value="Glutathione synthetase ATP-binding domain-like"/>
    <property type="match status" value="1"/>
</dbReference>
<dbReference type="Proteomes" id="UP000522163">
    <property type="component" value="Unassembled WGS sequence"/>
</dbReference>
<feature type="domain" description="ATP-grasp" evidence="2">
    <location>
        <begin position="102"/>
        <end position="303"/>
    </location>
</feature>
<dbReference type="EMBL" id="JACHHH010000005">
    <property type="protein sequence ID" value="MBB6041325.1"/>
    <property type="molecule type" value="Genomic_DNA"/>
</dbReference>
<dbReference type="InterPro" id="IPR011761">
    <property type="entry name" value="ATP-grasp"/>
</dbReference>
<reference evidence="3 4" key="1">
    <citation type="submission" date="2020-08" db="EMBL/GenBank/DDBJ databases">
        <title>Genomic Encyclopedia of Type Strains, Phase IV (KMG-IV): sequencing the most valuable type-strain genomes for metagenomic binning, comparative biology and taxonomic classification.</title>
        <authorList>
            <person name="Goeker M."/>
        </authorList>
    </citation>
    <scope>NUCLEOTIDE SEQUENCE [LARGE SCALE GENOMIC DNA]</scope>
    <source>
        <strain evidence="3 4">DSM 17245</strain>
    </source>
</reference>
<gene>
    <name evidence="3" type="ORF">HNQ46_001302</name>
</gene>
<keyword evidence="3" id="KW-0436">Ligase</keyword>